<comment type="caution">
    <text evidence="2">The sequence shown here is derived from an EMBL/GenBank/DDBJ whole genome shotgun (WGS) entry which is preliminary data.</text>
</comment>
<protein>
    <submittedName>
        <fullName evidence="2">Uncharacterized protein</fullName>
    </submittedName>
</protein>
<evidence type="ECO:0000313" key="3">
    <source>
        <dbReference type="Proteomes" id="UP000003448"/>
    </source>
</evidence>
<feature type="region of interest" description="Disordered" evidence="1">
    <location>
        <begin position="40"/>
        <end position="119"/>
    </location>
</feature>
<proteinExistence type="predicted"/>
<reference evidence="3" key="1">
    <citation type="journal article" date="2012" name="J. Bacteriol.">
        <title>Genome Sequence of Micromonospora lupini Lupac 08, Isolated from Root Nodules of Lupinus angustifolius.</title>
        <authorList>
            <person name="Alonso-Vega P."/>
            <person name="Normand P."/>
            <person name="Bacigalupe R."/>
            <person name="Pujic P."/>
            <person name="Lajus A."/>
            <person name="Vallenet D."/>
            <person name="Carro L."/>
            <person name="Coll P."/>
            <person name="Trujillo M.E."/>
        </authorList>
    </citation>
    <scope>NUCLEOTIDE SEQUENCE [LARGE SCALE GENOMIC DNA]</scope>
    <source>
        <strain evidence="3">Lupac 08</strain>
    </source>
</reference>
<accession>I0L9D3</accession>
<evidence type="ECO:0000313" key="2">
    <source>
        <dbReference type="EMBL" id="CCH20430.1"/>
    </source>
</evidence>
<feature type="compositionally biased region" description="Pro residues" evidence="1">
    <location>
        <begin position="77"/>
        <end position="88"/>
    </location>
</feature>
<keyword evidence="3" id="KW-1185">Reference proteome</keyword>
<dbReference type="AlphaFoldDB" id="I0L9D3"/>
<name>I0L9D3_9ACTN</name>
<dbReference type="EMBL" id="CAIE01000039">
    <property type="protein sequence ID" value="CCH20430.1"/>
    <property type="molecule type" value="Genomic_DNA"/>
</dbReference>
<gene>
    <name evidence="2" type="ORF">MILUP08_45312</name>
</gene>
<organism evidence="2 3">
    <name type="scientific">Micromonospora lupini str. Lupac 08</name>
    <dbReference type="NCBI Taxonomy" id="1150864"/>
    <lineage>
        <taxon>Bacteria</taxon>
        <taxon>Bacillati</taxon>
        <taxon>Actinomycetota</taxon>
        <taxon>Actinomycetes</taxon>
        <taxon>Micromonosporales</taxon>
        <taxon>Micromonosporaceae</taxon>
        <taxon>Micromonospora</taxon>
    </lineage>
</organism>
<dbReference type="STRING" id="1150864.MILUP08_45312"/>
<sequence length="119" mass="12644">MPHPWSLLRQLRPGHLERLPSVVASTAECHQAARPAGLRDPAVAFVAGPLPTGEHSRERPLPNGTKGETVPDDKPGKPTPEPASPPLGDPNAPYELWSPGTIVPPPGASRAFAYPWGSR</sequence>
<dbReference type="Proteomes" id="UP000003448">
    <property type="component" value="Unassembled WGS sequence"/>
</dbReference>
<evidence type="ECO:0000256" key="1">
    <source>
        <dbReference type="SAM" id="MobiDB-lite"/>
    </source>
</evidence>